<sequence>MNFKDIFHYVSYLQYPLMLVAIFFAIKPYLEGIENFQENPDIIFQNTNSLLIFMGLAISFSSLQDTTKTQNKLSKKIWENPKKGKIFIAFISSIILLLLIFGLIGYFASETSFLKEISIGIIVFGLGMFGFLKAAIEMFENHRIDKKLKSINLNEKTKIETLDKNKVNY</sequence>
<reference evidence="2 3" key="1">
    <citation type="journal article" date="2014" name="Genome Biol. Evol.">
        <title>Extensive gene acquisition in the extremely psychrophilic bacterial species Psychroflexus torquis and the link to sea-ice ecosystem specialism.</title>
        <authorList>
            <person name="Feng S."/>
            <person name="Powell S.M."/>
            <person name="Wilson R."/>
            <person name="Bowman J.P."/>
        </authorList>
    </citation>
    <scope>NUCLEOTIDE SEQUENCE [LARGE SCALE GENOMIC DNA]</scope>
    <source>
        <strain evidence="2 3">ACAM 44</strain>
    </source>
</reference>
<feature type="transmembrane region" description="Helical" evidence="1">
    <location>
        <begin position="84"/>
        <end position="107"/>
    </location>
</feature>
<accession>N1WZU5</accession>
<dbReference type="PATRIC" id="fig|1189619.4.peg.147"/>
<evidence type="ECO:0008006" key="4">
    <source>
        <dbReference type="Google" id="ProtNLM"/>
    </source>
</evidence>
<feature type="transmembrane region" description="Helical" evidence="1">
    <location>
        <begin position="42"/>
        <end position="63"/>
    </location>
</feature>
<feature type="transmembrane region" description="Helical" evidence="1">
    <location>
        <begin position="119"/>
        <end position="139"/>
    </location>
</feature>
<dbReference type="STRING" id="1189619.pgond44_00730"/>
<dbReference type="RefSeq" id="WP_003434803.1">
    <property type="nucleotide sequence ID" value="NZ_APLF01000001.1"/>
</dbReference>
<feature type="transmembrane region" description="Helical" evidence="1">
    <location>
        <begin position="12"/>
        <end position="30"/>
    </location>
</feature>
<proteinExistence type="predicted"/>
<keyword evidence="1" id="KW-0812">Transmembrane</keyword>
<evidence type="ECO:0000256" key="1">
    <source>
        <dbReference type="SAM" id="Phobius"/>
    </source>
</evidence>
<dbReference type="Proteomes" id="UP000012317">
    <property type="component" value="Unassembled WGS sequence"/>
</dbReference>
<comment type="caution">
    <text evidence="2">The sequence shown here is derived from an EMBL/GenBank/DDBJ whole genome shotgun (WGS) entry which is preliminary data.</text>
</comment>
<dbReference type="EMBL" id="APLF01000001">
    <property type="protein sequence ID" value="EMY82604.1"/>
    <property type="molecule type" value="Genomic_DNA"/>
</dbReference>
<keyword evidence="1" id="KW-0472">Membrane</keyword>
<evidence type="ECO:0000313" key="3">
    <source>
        <dbReference type="Proteomes" id="UP000012317"/>
    </source>
</evidence>
<keyword evidence="1" id="KW-1133">Transmembrane helix</keyword>
<dbReference type="AlphaFoldDB" id="N1WZU5"/>
<dbReference type="eggNOG" id="ENOG50337YZ">
    <property type="taxonomic scope" value="Bacteria"/>
</dbReference>
<gene>
    <name evidence="2" type="ORF">pgond44_00730</name>
</gene>
<organism evidence="2 3">
    <name type="scientific">Psychroflexus gondwanensis ACAM 44</name>
    <dbReference type="NCBI Taxonomy" id="1189619"/>
    <lineage>
        <taxon>Bacteria</taxon>
        <taxon>Pseudomonadati</taxon>
        <taxon>Bacteroidota</taxon>
        <taxon>Flavobacteriia</taxon>
        <taxon>Flavobacteriales</taxon>
        <taxon>Flavobacteriaceae</taxon>
        <taxon>Psychroflexus</taxon>
    </lineage>
</organism>
<evidence type="ECO:0000313" key="2">
    <source>
        <dbReference type="EMBL" id="EMY82604.1"/>
    </source>
</evidence>
<keyword evidence="3" id="KW-1185">Reference proteome</keyword>
<protein>
    <recommendedName>
        <fullName evidence="4">Transmembrane protein</fullName>
    </recommendedName>
</protein>
<name>N1WZU5_9FLAO</name>